<dbReference type="Proteomes" id="UP001140076">
    <property type="component" value="Unassembled WGS sequence"/>
</dbReference>
<evidence type="ECO:0000313" key="2">
    <source>
        <dbReference type="EMBL" id="MDA0565458.1"/>
    </source>
</evidence>
<gene>
    <name evidence="2" type="ORF">LG943_14200</name>
</gene>
<name>A0A9X3NNM6_9ACTN</name>
<keyword evidence="3" id="KW-1185">Reference proteome</keyword>
<comment type="caution">
    <text evidence="2">The sequence shown here is derived from an EMBL/GenBank/DDBJ whole genome shotgun (WGS) entry which is preliminary data.</text>
</comment>
<sequence>MAENSGNPPVPGDAAGTHRPDGGRAVPADPDARTLPGMPQVFSGIPEGRQRPETLAAFPDGLTLKPTEKYPYGVVVEPGAHLPKALGAELSALKSAERAREGAAADPGAVVGSGSGMGPDALAKARKARKGQPKQGSPPDPRLGWRAGRDPRHPEGPPKGRGMG</sequence>
<dbReference type="EMBL" id="JAJAQC010000021">
    <property type="protein sequence ID" value="MDA0565458.1"/>
    <property type="molecule type" value="Genomic_DNA"/>
</dbReference>
<dbReference type="AlphaFoldDB" id="A0A9X3NNM6"/>
<feature type="compositionally biased region" description="Basic and acidic residues" evidence="1">
    <location>
        <begin position="147"/>
        <end position="158"/>
    </location>
</feature>
<evidence type="ECO:0000256" key="1">
    <source>
        <dbReference type="SAM" id="MobiDB-lite"/>
    </source>
</evidence>
<organism evidence="2 3">
    <name type="scientific">Streptomonospora mangrovi</name>
    <dbReference type="NCBI Taxonomy" id="2883123"/>
    <lineage>
        <taxon>Bacteria</taxon>
        <taxon>Bacillati</taxon>
        <taxon>Actinomycetota</taxon>
        <taxon>Actinomycetes</taxon>
        <taxon>Streptosporangiales</taxon>
        <taxon>Nocardiopsidaceae</taxon>
        <taxon>Streptomonospora</taxon>
    </lineage>
</organism>
<accession>A0A9X3NNM6</accession>
<proteinExistence type="predicted"/>
<feature type="region of interest" description="Disordered" evidence="1">
    <location>
        <begin position="93"/>
        <end position="164"/>
    </location>
</feature>
<reference evidence="2" key="1">
    <citation type="submission" date="2021-10" db="EMBL/GenBank/DDBJ databases">
        <title>Streptomonospora sp. nov., isolated from mangrove soil.</title>
        <authorList>
            <person name="Chen X."/>
            <person name="Ge X."/>
            <person name="Liu W."/>
        </authorList>
    </citation>
    <scope>NUCLEOTIDE SEQUENCE</scope>
    <source>
        <strain evidence="2">S1-112</strain>
    </source>
</reference>
<feature type="region of interest" description="Disordered" evidence="1">
    <location>
        <begin position="1"/>
        <end position="53"/>
    </location>
</feature>
<evidence type="ECO:0000313" key="3">
    <source>
        <dbReference type="Proteomes" id="UP001140076"/>
    </source>
</evidence>
<dbReference type="RefSeq" id="WP_270072733.1">
    <property type="nucleotide sequence ID" value="NZ_JAJAQC010000021.1"/>
</dbReference>
<protein>
    <submittedName>
        <fullName evidence="2">Uncharacterized protein</fullName>
    </submittedName>
</protein>